<organism evidence="5 6">
    <name type="scientific">Sphingomonas alba</name>
    <dbReference type="NCBI Taxonomy" id="2908208"/>
    <lineage>
        <taxon>Bacteria</taxon>
        <taxon>Pseudomonadati</taxon>
        <taxon>Pseudomonadota</taxon>
        <taxon>Alphaproteobacteria</taxon>
        <taxon>Sphingomonadales</taxon>
        <taxon>Sphingomonadaceae</taxon>
        <taxon>Sphingomonas</taxon>
    </lineage>
</organism>
<feature type="transmembrane region" description="Helical" evidence="3">
    <location>
        <begin position="232"/>
        <end position="249"/>
    </location>
</feature>
<evidence type="ECO:0000256" key="1">
    <source>
        <dbReference type="ARBA" id="ARBA00023125"/>
    </source>
</evidence>
<feature type="transmembrane region" description="Helical" evidence="3">
    <location>
        <begin position="158"/>
        <end position="180"/>
    </location>
</feature>
<dbReference type="CDD" id="cd00383">
    <property type="entry name" value="trans_reg_C"/>
    <property type="match status" value="1"/>
</dbReference>
<feature type="transmembrane region" description="Helical" evidence="3">
    <location>
        <begin position="192"/>
        <end position="212"/>
    </location>
</feature>
<dbReference type="PROSITE" id="PS51755">
    <property type="entry name" value="OMPR_PHOB"/>
    <property type="match status" value="1"/>
</dbReference>
<feature type="transmembrane region" description="Helical" evidence="3">
    <location>
        <begin position="261"/>
        <end position="281"/>
    </location>
</feature>
<protein>
    <submittedName>
        <fullName evidence="5">Winged helix-turn-helix domain-containing protein</fullName>
    </submittedName>
</protein>
<dbReference type="SUPFAM" id="SSF46894">
    <property type="entry name" value="C-terminal effector domain of the bipartite response regulators"/>
    <property type="match status" value="1"/>
</dbReference>
<feature type="domain" description="OmpR/PhoB-type" evidence="4">
    <location>
        <begin position="2"/>
        <end position="100"/>
    </location>
</feature>
<dbReference type="Pfam" id="PF00486">
    <property type="entry name" value="Trans_reg_C"/>
    <property type="match status" value="1"/>
</dbReference>
<dbReference type="SMART" id="SM00862">
    <property type="entry name" value="Trans_reg_C"/>
    <property type="match status" value="1"/>
</dbReference>
<keyword evidence="3" id="KW-1133">Transmembrane helix</keyword>
<feature type="DNA-binding region" description="OmpR/PhoB-type" evidence="2">
    <location>
        <begin position="2"/>
        <end position="100"/>
    </location>
</feature>
<dbReference type="InterPro" id="IPR036388">
    <property type="entry name" value="WH-like_DNA-bd_sf"/>
</dbReference>
<dbReference type="RefSeq" id="WP_249847139.1">
    <property type="nucleotide sequence ID" value="NZ_JAMGBD010000001.1"/>
</dbReference>
<evidence type="ECO:0000313" key="5">
    <source>
        <dbReference type="EMBL" id="MCL6683200.1"/>
    </source>
</evidence>
<keyword evidence="6" id="KW-1185">Reference proteome</keyword>
<evidence type="ECO:0000259" key="4">
    <source>
        <dbReference type="PROSITE" id="PS51755"/>
    </source>
</evidence>
<gene>
    <name evidence="5" type="ORF">LZ536_04680</name>
</gene>
<keyword evidence="1 2" id="KW-0238">DNA-binding</keyword>
<keyword evidence="3" id="KW-0812">Transmembrane</keyword>
<dbReference type="Gene3D" id="1.10.10.10">
    <property type="entry name" value="Winged helix-like DNA-binding domain superfamily/Winged helix DNA-binding domain"/>
    <property type="match status" value="1"/>
</dbReference>
<dbReference type="EMBL" id="JAMGBD010000001">
    <property type="protein sequence ID" value="MCL6683200.1"/>
    <property type="molecule type" value="Genomic_DNA"/>
</dbReference>
<evidence type="ECO:0000313" key="6">
    <source>
        <dbReference type="Proteomes" id="UP001165363"/>
    </source>
</evidence>
<feature type="transmembrane region" description="Helical" evidence="3">
    <location>
        <begin position="125"/>
        <end position="146"/>
    </location>
</feature>
<dbReference type="InterPro" id="IPR001867">
    <property type="entry name" value="OmpR/PhoB-type_DNA-bd"/>
</dbReference>
<accession>A0ABT0RKR9</accession>
<feature type="transmembrane region" description="Helical" evidence="3">
    <location>
        <begin position="315"/>
        <end position="335"/>
    </location>
</feature>
<reference evidence="5" key="1">
    <citation type="submission" date="2022-05" db="EMBL/GenBank/DDBJ databases">
        <authorList>
            <person name="Jo J.-H."/>
            <person name="Im W.-T."/>
        </authorList>
    </citation>
    <scope>NUCLEOTIDE SEQUENCE</scope>
    <source>
        <strain evidence="5">SE158</strain>
    </source>
</reference>
<dbReference type="Proteomes" id="UP001165363">
    <property type="component" value="Unassembled WGS sequence"/>
</dbReference>
<dbReference type="InterPro" id="IPR016032">
    <property type="entry name" value="Sig_transdc_resp-reg_C-effctor"/>
</dbReference>
<evidence type="ECO:0000256" key="2">
    <source>
        <dbReference type="PROSITE-ProRule" id="PRU01091"/>
    </source>
</evidence>
<proteinExistence type="predicted"/>
<keyword evidence="3" id="KW-0472">Membrane</keyword>
<name>A0ABT0RKR9_9SPHN</name>
<sequence length="341" mass="35791">MSSAIRFSEFELDPANRQLRRGSENVELNGRYFDALALMVGEPGRLVTKDRFMDEVWRGVPVTDEALTQCIRTLRRQLGDDASRPRFIETVPKHGYRFIAPLAGSPARRTPDPAIEREWAEFRRLGFAGVKGAVAAGMIGGLFYGFTASQAGGSAISMLLVMLVLTVAIALVGGAGVSFGIAASEFSRRHRWYWPIVGGAIGGALVGAIVHLLGLDGFNLLFGRSPGDMTGAPEGLLIGSVTGLGYVLGGRQAQLRVGAPLAAFLGGIAGVVIALTGGQMLGGSLDLLAQHFPGSQLHLTGLFGEAGFGPASQTVTAALEGFLFSGCVVCGMLLAKRATKD</sequence>
<comment type="caution">
    <text evidence="5">The sequence shown here is derived from an EMBL/GenBank/DDBJ whole genome shotgun (WGS) entry which is preliminary data.</text>
</comment>
<evidence type="ECO:0000256" key="3">
    <source>
        <dbReference type="SAM" id="Phobius"/>
    </source>
</evidence>